<dbReference type="Proteomes" id="UP001066276">
    <property type="component" value="Chromosome 6"/>
</dbReference>
<reference evidence="1" key="1">
    <citation type="journal article" date="2022" name="bioRxiv">
        <title>Sequencing and chromosome-scale assembly of the giantPleurodeles waltlgenome.</title>
        <authorList>
            <person name="Brown T."/>
            <person name="Elewa A."/>
            <person name="Iarovenko S."/>
            <person name="Subramanian E."/>
            <person name="Araus A.J."/>
            <person name="Petzold A."/>
            <person name="Susuki M."/>
            <person name="Suzuki K.-i.T."/>
            <person name="Hayashi T."/>
            <person name="Toyoda A."/>
            <person name="Oliveira C."/>
            <person name="Osipova E."/>
            <person name="Leigh N.D."/>
            <person name="Simon A."/>
            <person name="Yun M.H."/>
        </authorList>
    </citation>
    <scope>NUCLEOTIDE SEQUENCE</scope>
    <source>
        <strain evidence="1">20211129_DDA</strain>
        <tissue evidence="1">Liver</tissue>
    </source>
</reference>
<sequence>MPPTRAHGLAGSGGPQSSRAFCCHCLTCQLQVRGARAGAPANAEFHRCLLWPRCCGLWSHVDLIVAGAGAIRGAQKKQGMVLLTHIGSTWERAMRF</sequence>
<dbReference type="AlphaFoldDB" id="A0AAV7QWG6"/>
<protein>
    <submittedName>
        <fullName evidence="1">Uncharacterized protein</fullName>
    </submittedName>
</protein>
<name>A0AAV7QWG6_PLEWA</name>
<comment type="caution">
    <text evidence="1">The sequence shown here is derived from an EMBL/GenBank/DDBJ whole genome shotgun (WGS) entry which is preliminary data.</text>
</comment>
<gene>
    <name evidence="1" type="ORF">NDU88_009101</name>
</gene>
<evidence type="ECO:0000313" key="2">
    <source>
        <dbReference type="Proteomes" id="UP001066276"/>
    </source>
</evidence>
<accession>A0AAV7QWG6</accession>
<keyword evidence="2" id="KW-1185">Reference proteome</keyword>
<proteinExistence type="predicted"/>
<dbReference type="EMBL" id="JANPWB010000010">
    <property type="protein sequence ID" value="KAJ1142788.1"/>
    <property type="molecule type" value="Genomic_DNA"/>
</dbReference>
<organism evidence="1 2">
    <name type="scientific">Pleurodeles waltl</name>
    <name type="common">Iberian ribbed newt</name>
    <dbReference type="NCBI Taxonomy" id="8319"/>
    <lineage>
        <taxon>Eukaryota</taxon>
        <taxon>Metazoa</taxon>
        <taxon>Chordata</taxon>
        <taxon>Craniata</taxon>
        <taxon>Vertebrata</taxon>
        <taxon>Euteleostomi</taxon>
        <taxon>Amphibia</taxon>
        <taxon>Batrachia</taxon>
        <taxon>Caudata</taxon>
        <taxon>Salamandroidea</taxon>
        <taxon>Salamandridae</taxon>
        <taxon>Pleurodelinae</taxon>
        <taxon>Pleurodeles</taxon>
    </lineage>
</organism>
<evidence type="ECO:0000313" key="1">
    <source>
        <dbReference type="EMBL" id="KAJ1142788.1"/>
    </source>
</evidence>